<gene>
    <name evidence="1" type="ORF">EPIR_1222</name>
</gene>
<protein>
    <submittedName>
        <fullName evidence="1">Uncharacterized protein</fullName>
    </submittedName>
</protein>
<dbReference type="AlphaFoldDB" id="V5Z6P1"/>
<reference evidence="1 2" key="1">
    <citation type="journal article" date="2013" name="Syst. Appl. Microbiol.">
        <title>Phylogenetic position and virulence apparatus of the pear flower necrosis pathogen Erwinia piriflorinigrans CFBP 5888T as assessed by comparative genomics.</title>
        <authorList>
            <person name="Smits T.H."/>
            <person name="Rezzonico F."/>
            <person name="Lopez M.M."/>
            <person name="Blom J."/>
            <person name="Goesmann A."/>
            <person name="Frey J.E."/>
            <person name="Duffy B."/>
        </authorList>
    </citation>
    <scope>NUCLEOTIDE SEQUENCE [LARGE SCALE GENOMIC DNA]</scope>
    <source>
        <strain evidence="2">CFBP5888</strain>
    </source>
</reference>
<proteinExistence type="predicted"/>
<accession>V5Z6P1</accession>
<evidence type="ECO:0000313" key="2">
    <source>
        <dbReference type="Proteomes" id="UP000018217"/>
    </source>
</evidence>
<sequence>MRSVDMTNLRASRLNLSFAGCPTSRAACAENTLRTGYR</sequence>
<keyword evidence="2" id="KW-1185">Reference proteome</keyword>
<name>V5Z6P1_9GAMM</name>
<dbReference type="Proteomes" id="UP000018217">
    <property type="component" value="Unassembled WGS sequence"/>
</dbReference>
<dbReference type="EMBL" id="CAHS01000013">
    <property type="protein sequence ID" value="CCG86587.1"/>
    <property type="molecule type" value="Genomic_DNA"/>
</dbReference>
<comment type="caution">
    <text evidence="1">The sequence shown here is derived from an EMBL/GenBank/DDBJ whole genome shotgun (WGS) entry which is preliminary data.</text>
</comment>
<evidence type="ECO:0000313" key="1">
    <source>
        <dbReference type="EMBL" id="CCG86587.1"/>
    </source>
</evidence>
<organism evidence="1 2">
    <name type="scientific">Erwinia piriflorinigrans CFBP 5888</name>
    <dbReference type="NCBI Taxonomy" id="1161919"/>
    <lineage>
        <taxon>Bacteria</taxon>
        <taxon>Pseudomonadati</taxon>
        <taxon>Pseudomonadota</taxon>
        <taxon>Gammaproteobacteria</taxon>
        <taxon>Enterobacterales</taxon>
        <taxon>Erwiniaceae</taxon>
        <taxon>Erwinia</taxon>
    </lineage>
</organism>